<name>A0ACC2GNU7_DALPE</name>
<dbReference type="Proteomes" id="UP001157502">
    <property type="component" value="Chromosome 11"/>
</dbReference>
<reference evidence="1" key="1">
    <citation type="submission" date="2021-05" db="EMBL/GenBank/DDBJ databases">
        <authorList>
            <person name="Pan Q."/>
            <person name="Jouanno E."/>
            <person name="Zahm M."/>
            <person name="Klopp C."/>
            <person name="Cabau C."/>
            <person name="Louis A."/>
            <person name="Berthelot C."/>
            <person name="Parey E."/>
            <person name="Roest Crollius H."/>
            <person name="Montfort J."/>
            <person name="Robinson-Rechavi M."/>
            <person name="Bouchez O."/>
            <person name="Lampietro C."/>
            <person name="Lopez Roques C."/>
            <person name="Donnadieu C."/>
            <person name="Postlethwait J."/>
            <person name="Bobe J."/>
            <person name="Dillon D."/>
            <person name="Chandos A."/>
            <person name="von Hippel F."/>
            <person name="Guiguen Y."/>
        </authorList>
    </citation>
    <scope>NUCLEOTIDE SEQUENCE</scope>
    <source>
        <strain evidence="1">YG-Jan2019</strain>
    </source>
</reference>
<evidence type="ECO:0000313" key="2">
    <source>
        <dbReference type="Proteomes" id="UP001157502"/>
    </source>
</evidence>
<dbReference type="EMBL" id="CM055738">
    <property type="protein sequence ID" value="KAJ8005227.1"/>
    <property type="molecule type" value="Genomic_DNA"/>
</dbReference>
<sequence>MENRLACVLGLVLLYFPTDLFGSVMVAPGNHLAVGSNVTLTIDPQIDINAGTWTHEKALIVLFFDSNEKLSANYRNRVSFNRTSLELSIRSLQLNDSGQYILQGIDPAMEIPVTLIIQDPISNVTLKANSINVVEHNDTVSFTCSESSGTSPSYRWLNGSSVVTAGDGVRLTDGNSTLVLDNVTRYDEGPFKCEVFNKISNGTSQPIQLNIRYGPSDLTVVLTPETPVGHTAYRAGSNITLSCSAQSKPPALYAWNFNGLSLENRGPQLSLKMVTVNQTGSYTCLAHNNVTLRSAERTTFIRAVVPITAVSLKRVGKLPIQGEPFTLRCEVTGPVANIYWRMDGKPISPNNKTFSLDNTTMVINSTTFSDGGDYHCEAVNAASNMTSQAYQLLVNFGPETPAITSVNISKTEERVTFTCSASSQPTSQFSWFFKGSRVATGPVYETCPLTLASNGVYTCEAFNNVTGRTSNATKMLTVTEAIKSVTVNQSTIAIASHNLTLTCDVNGTSNAIYWMKNNRSLEPSHTENSTIFLSNNNKSLHFVPVQSSDDGNYQCVATYLLYPHLSPQYQLLVDYGPVSVNISLHGPLVNGSQITFTMQCHAESRPTTTYHWRFNNQSLPETSSSLVVAKSMKNEGNYTCLALNPVTKIEMSSTFNLNVSDHSPAPPFLSSVGLILILLALSQTL</sequence>
<gene>
    <name evidence="1" type="ORF">DPEC_G00144450</name>
</gene>
<organism evidence="1 2">
    <name type="scientific">Dallia pectoralis</name>
    <name type="common">Alaska blackfish</name>
    <dbReference type="NCBI Taxonomy" id="75939"/>
    <lineage>
        <taxon>Eukaryota</taxon>
        <taxon>Metazoa</taxon>
        <taxon>Chordata</taxon>
        <taxon>Craniata</taxon>
        <taxon>Vertebrata</taxon>
        <taxon>Euteleostomi</taxon>
        <taxon>Actinopterygii</taxon>
        <taxon>Neopterygii</taxon>
        <taxon>Teleostei</taxon>
        <taxon>Protacanthopterygii</taxon>
        <taxon>Esociformes</taxon>
        <taxon>Umbridae</taxon>
        <taxon>Dallia</taxon>
    </lineage>
</organism>
<keyword evidence="2" id="KW-1185">Reference proteome</keyword>
<evidence type="ECO:0000313" key="1">
    <source>
        <dbReference type="EMBL" id="KAJ8005227.1"/>
    </source>
</evidence>
<proteinExistence type="predicted"/>
<protein>
    <submittedName>
        <fullName evidence="1">Uncharacterized protein</fullName>
    </submittedName>
</protein>
<comment type="caution">
    <text evidence="1">The sequence shown here is derived from an EMBL/GenBank/DDBJ whole genome shotgun (WGS) entry which is preliminary data.</text>
</comment>
<accession>A0ACC2GNU7</accession>